<reference evidence="1" key="2">
    <citation type="submission" date="2020-09" db="EMBL/GenBank/DDBJ databases">
        <authorList>
            <person name="Sun Q."/>
            <person name="Zhou Y."/>
        </authorList>
    </citation>
    <scope>NUCLEOTIDE SEQUENCE</scope>
    <source>
        <strain evidence="1">CGMCC 1.15085</strain>
    </source>
</reference>
<gene>
    <name evidence="1" type="ORF">GCM10011492_39730</name>
</gene>
<dbReference type="AlphaFoldDB" id="A0A916TJU1"/>
<comment type="caution">
    <text evidence="1">The sequence shown here is derived from an EMBL/GenBank/DDBJ whole genome shotgun (WGS) entry which is preliminary data.</text>
</comment>
<sequence length="66" mass="7237">MRALPPSPADWAARVISRARCGQRRVLHKDWNTALGGAGFNLGFDLASRHDVLHHELHEVGIAIGD</sequence>
<name>A0A916TJU1_9MICO</name>
<accession>A0A916TJU1</accession>
<protein>
    <submittedName>
        <fullName evidence="1">Uncharacterized protein</fullName>
    </submittedName>
</protein>
<reference evidence="1" key="1">
    <citation type="journal article" date="2014" name="Int. J. Syst. Evol. Microbiol.">
        <title>Complete genome sequence of Corynebacterium casei LMG S-19264T (=DSM 44701T), isolated from a smear-ripened cheese.</title>
        <authorList>
            <consortium name="US DOE Joint Genome Institute (JGI-PGF)"/>
            <person name="Walter F."/>
            <person name="Albersmeier A."/>
            <person name="Kalinowski J."/>
            <person name="Ruckert C."/>
        </authorList>
    </citation>
    <scope>NUCLEOTIDE SEQUENCE</scope>
    <source>
        <strain evidence="1">CGMCC 1.15085</strain>
    </source>
</reference>
<dbReference type="EMBL" id="BMHI01000007">
    <property type="protein sequence ID" value="GGB44726.1"/>
    <property type="molecule type" value="Genomic_DNA"/>
</dbReference>
<evidence type="ECO:0000313" key="1">
    <source>
        <dbReference type="EMBL" id="GGB44726.1"/>
    </source>
</evidence>
<dbReference type="Proteomes" id="UP000636793">
    <property type="component" value="Unassembled WGS sequence"/>
</dbReference>
<evidence type="ECO:0000313" key="2">
    <source>
        <dbReference type="Proteomes" id="UP000636793"/>
    </source>
</evidence>
<proteinExistence type="predicted"/>
<organism evidence="1 2">
    <name type="scientific">Flexivirga endophytica</name>
    <dbReference type="NCBI Taxonomy" id="1849103"/>
    <lineage>
        <taxon>Bacteria</taxon>
        <taxon>Bacillati</taxon>
        <taxon>Actinomycetota</taxon>
        <taxon>Actinomycetes</taxon>
        <taxon>Micrococcales</taxon>
        <taxon>Dermacoccaceae</taxon>
        <taxon>Flexivirga</taxon>
    </lineage>
</organism>
<keyword evidence="2" id="KW-1185">Reference proteome</keyword>